<dbReference type="RefSeq" id="WP_013605260.1">
    <property type="nucleotide sequence ID" value="NC_015151.1"/>
</dbReference>
<evidence type="ECO:0000256" key="1">
    <source>
        <dbReference type="SAM" id="Phobius"/>
    </source>
</evidence>
<keyword evidence="1" id="KW-0812">Transmembrane</keyword>
<dbReference type="EMBL" id="CP002529">
    <property type="protein sequence ID" value="ADY02098.1"/>
    <property type="molecule type" value="Genomic_DNA"/>
</dbReference>
<dbReference type="Proteomes" id="UP000007485">
    <property type="component" value="Chromosome"/>
</dbReference>
<accession>F0QVS4</accession>
<reference evidence="2 3" key="1">
    <citation type="journal article" date="2011" name="J. Bacteriol.">
        <title>Complete genome sequence of 'Vulcanisaeta moutnovskia' strain 768-28, a novel member of the hyperthermophilic crenarchaeal genus vulcanisaeta.</title>
        <authorList>
            <person name="Gumerov V.M."/>
            <person name="Mardanov A.V."/>
            <person name="Beletsky A.V."/>
            <person name="Prokofeva M.I."/>
            <person name="Bonch-Osmolovskaya E.A."/>
            <person name="Ravin N.V."/>
            <person name="Skryabin K.G."/>
        </authorList>
    </citation>
    <scope>NUCLEOTIDE SEQUENCE [LARGE SCALE GENOMIC DNA]</scope>
    <source>
        <strain evidence="2 3">768-28</strain>
    </source>
</reference>
<dbReference type="HOGENOM" id="CLU_975290_0_0_2"/>
<dbReference type="AlphaFoldDB" id="F0QVS4"/>
<keyword evidence="1" id="KW-0472">Membrane</keyword>
<gene>
    <name evidence="2" type="ordered locus">VMUT_1897</name>
</gene>
<proteinExistence type="predicted"/>
<dbReference type="STRING" id="985053.VMUT_1897"/>
<dbReference type="KEGG" id="vmo:VMUT_1897"/>
<evidence type="ECO:0000313" key="3">
    <source>
        <dbReference type="Proteomes" id="UP000007485"/>
    </source>
</evidence>
<evidence type="ECO:0000313" key="2">
    <source>
        <dbReference type="EMBL" id="ADY02098.1"/>
    </source>
</evidence>
<name>F0QVS4_VULM7</name>
<organism evidence="2 3">
    <name type="scientific">Vulcanisaeta moutnovskia (strain 768-28)</name>
    <dbReference type="NCBI Taxonomy" id="985053"/>
    <lineage>
        <taxon>Archaea</taxon>
        <taxon>Thermoproteota</taxon>
        <taxon>Thermoprotei</taxon>
        <taxon>Thermoproteales</taxon>
        <taxon>Thermoproteaceae</taxon>
        <taxon>Vulcanisaeta</taxon>
    </lineage>
</organism>
<sequence length="285" mass="31270">MLKQLVSTTLRIYRPLIMATLIIIIVTMLIGANYVFADVGYVCRKGTMVTEGILWTPIALLNSPYNGYASAQGAYTATYVFSSGSLILISQVSSPSFMTIYASNGSAVGLFRLDKWAIYSTKMVPVIGGWYEPCTQPYVAQDLGPVLVENAPYFKVITILPPGTISDENESQQIFATIMNKTGYYSVILNNGFSNSSIIDIRYMCDAPSQISHYTVNYYIKSPILLITNITISINGYVSNGLVMIWTSYTKIVLNYTLLPGYVYVISRAGGQGPAYAFEAKPCPG</sequence>
<dbReference type="GeneID" id="10289549"/>
<dbReference type="OrthoDB" id="28724at2157"/>
<feature type="transmembrane region" description="Helical" evidence="1">
    <location>
        <begin position="12"/>
        <end position="36"/>
    </location>
</feature>
<protein>
    <submittedName>
        <fullName evidence="2">Uncharacterized protein</fullName>
    </submittedName>
</protein>
<keyword evidence="1" id="KW-1133">Transmembrane helix</keyword>
<keyword evidence="3" id="KW-1185">Reference proteome</keyword>